<name>A0ABT1SKU5_9FIRM</name>
<sequence>MNDNRRYAIKYLNMAKGQIEGILKMIEEDRYCIDISNQILASEALMRKANVEILHGHLKTCVKDAMVSGDGVEEKLEELRHTLTKMTK</sequence>
<evidence type="ECO:0000256" key="2">
    <source>
        <dbReference type="ARBA" id="ARBA00011738"/>
    </source>
</evidence>
<comment type="caution">
    <text evidence="7">The sequence shown here is derived from an EMBL/GenBank/DDBJ whole genome shotgun (WGS) entry which is preliminary data.</text>
</comment>
<dbReference type="InterPro" id="IPR038390">
    <property type="entry name" value="Metal_Tscrpt_repr_sf"/>
</dbReference>
<keyword evidence="8" id="KW-1185">Reference proteome</keyword>
<accession>A0ABT1SKU5</accession>
<keyword evidence="3" id="KW-0963">Cytoplasm</keyword>
<evidence type="ECO:0000256" key="3">
    <source>
        <dbReference type="ARBA" id="ARBA00022490"/>
    </source>
</evidence>
<proteinExistence type="predicted"/>
<dbReference type="Gene3D" id="1.20.58.1000">
    <property type="entry name" value="Metal-sensitive repressor, helix protomer"/>
    <property type="match status" value="1"/>
</dbReference>
<evidence type="ECO:0000313" key="8">
    <source>
        <dbReference type="Proteomes" id="UP001524435"/>
    </source>
</evidence>
<evidence type="ECO:0000256" key="1">
    <source>
        <dbReference type="ARBA" id="ARBA00004496"/>
    </source>
</evidence>
<keyword evidence="4" id="KW-0479">Metal-binding</keyword>
<dbReference type="Proteomes" id="UP001524435">
    <property type="component" value="Unassembled WGS sequence"/>
</dbReference>
<gene>
    <name evidence="7" type="ORF">NE663_06185</name>
</gene>
<evidence type="ECO:0000256" key="5">
    <source>
        <dbReference type="ARBA" id="ARBA00039938"/>
    </source>
</evidence>
<evidence type="ECO:0000313" key="7">
    <source>
        <dbReference type="EMBL" id="MCQ5121849.1"/>
    </source>
</evidence>
<comment type="subcellular location">
    <subcellularLocation>
        <location evidence="1">Cytoplasm</location>
    </subcellularLocation>
</comment>
<evidence type="ECO:0000256" key="4">
    <source>
        <dbReference type="ARBA" id="ARBA00022723"/>
    </source>
</evidence>
<dbReference type="EMBL" id="JANGCH010000007">
    <property type="protein sequence ID" value="MCQ5121849.1"/>
    <property type="molecule type" value="Genomic_DNA"/>
</dbReference>
<dbReference type="PANTHER" id="PTHR33677:SF4">
    <property type="entry name" value="COPPER-SENSING TRANSCRIPTIONAL REPRESSOR CSOR"/>
    <property type="match status" value="1"/>
</dbReference>
<dbReference type="RefSeq" id="WP_102266225.1">
    <property type="nucleotide sequence ID" value="NZ_CALVCM010000013.1"/>
</dbReference>
<comment type="subunit">
    <text evidence="2">Homodimer.</text>
</comment>
<dbReference type="InterPro" id="IPR003735">
    <property type="entry name" value="Metal_Tscrpt_repr"/>
</dbReference>
<protein>
    <recommendedName>
        <fullName evidence="5">Copper-sensing transcriptional repressor CsoR</fullName>
    </recommendedName>
    <alternativeName>
        <fullName evidence="6">Copper-sensitive operon repressor</fullName>
    </alternativeName>
</protein>
<dbReference type="Pfam" id="PF02583">
    <property type="entry name" value="Trns_repr_metal"/>
    <property type="match status" value="1"/>
</dbReference>
<reference evidence="7 8" key="1">
    <citation type="submission" date="2022-06" db="EMBL/GenBank/DDBJ databases">
        <title>Isolation of gut microbiota from human fecal samples.</title>
        <authorList>
            <person name="Pamer E.G."/>
            <person name="Barat B."/>
            <person name="Waligurski E."/>
            <person name="Medina S."/>
            <person name="Paddock L."/>
            <person name="Mostad J."/>
        </authorList>
    </citation>
    <scope>NUCLEOTIDE SEQUENCE [LARGE SCALE GENOMIC DNA]</scope>
    <source>
        <strain evidence="7 8">DFI.6.1</strain>
    </source>
</reference>
<dbReference type="CDD" id="cd10159">
    <property type="entry name" value="CsoR-like_DUF156_2"/>
    <property type="match status" value="1"/>
</dbReference>
<organism evidence="7 8">
    <name type="scientific">Massilicoli timonensis</name>
    <dbReference type="NCBI Taxonomy" id="2015901"/>
    <lineage>
        <taxon>Bacteria</taxon>
        <taxon>Bacillati</taxon>
        <taxon>Bacillota</taxon>
        <taxon>Erysipelotrichia</taxon>
        <taxon>Erysipelotrichales</taxon>
        <taxon>Erysipelotrichaceae</taxon>
        <taxon>Massilicoli</taxon>
    </lineage>
</organism>
<evidence type="ECO:0000256" key="6">
    <source>
        <dbReference type="ARBA" id="ARBA00041544"/>
    </source>
</evidence>
<dbReference type="PANTHER" id="PTHR33677">
    <property type="entry name" value="TRANSCRIPTIONAL REPRESSOR FRMR-RELATED"/>
    <property type="match status" value="1"/>
</dbReference>